<dbReference type="RefSeq" id="WP_065524925.1">
    <property type="nucleotide sequence ID" value="NZ_CP016540.2"/>
</dbReference>
<evidence type="ECO:0000256" key="6">
    <source>
        <dbReference type="NCBIfam" id="TIGR02821"/>
    </source>
</evidence>
<dbReference type="InterPro" id="IPR029058">
    <property type="entry name" value="AB_hydrolase_fold"/>
</dbReference>
<accession>A0A1B1S4Q5</accession>
<dbReference type="PANTHER" id="PTHR10061">
    <property type="entry name" value="S-FORMYLGLUTATHIONE HYDROLASE"/>
    <property type="match status" value="1"/>
</dbReference>
<sequence length="277" mass="31384">MSLKVSETKLAFGGEQRKYTHYSEVLQCDMAFSIYLPSNKQQKEIPLIWWLSGLTCTDDNFSQKSGFQRLAEQHQVAVIIPDTSPRGENVADDDAYDLGQGAGFYIDATKQPWSEHYKMYTYITEELTGIASTLVPHFSGKESIMGHSMGGHGALVIGLKNTKRFKAISAFSPILTPTQVPWGIKAFSTYLGEDQDSWKSWDASELIKVTEAPPIMISQGTQDGFYPEQLNETIFLKNATENNQLINYKKEEGYDHSYFFISTFLEEHFNFHINQLS</sequence>
<dbReference type="InterPro" id="IPR014186">
    <property type="entry name" value="S-formylglutathione_hydrol"/>
</dbReference>
<dbReference type="InterPro" id="IPR000801">
    <property type="entry name" value="Esterase-like"/>
</dbReference>
<reference evidence="9" key="1">
    <citation type="submission" date="2016-10" db="EMBL/GenBank/DDBJ databases">
        <authorList>
            <person name="See-Too W.S."/>
        </authorList>
    </citation>
    <scope>NUCLEOTIDE SEQUENCE</scope>
    <source>
        <strain evidence="9">L10.15</strain>
    </source>
</reference>
<dbReference type="NCBIfam" id="TIGR02821">
    <property type="entry name" value="fghA_ester_D"/>
    <property type="match status" value="1"/>
</dbReference>
<dbReference type="STRING" id="1302659.I858_014345"/>
<keyword evidence="4 8" id="KW-0378">Hydrolase</keyword>
<evidence type="ECO:0000256" key="4">
    <source>
        <dbReference type="ARBA" id="ARBA00022801"/>
    </source>
</evidence>
<dbReference type="PANTHER" id="PTHR10061:SF0">
    <property type="entry name" value="S-FORMYLGLUTATHIONE HYDROLASE"/>
    <property type="match status" value="1"/>
</dbReference>
<comment type="similarity">
    <text evidence="1 8">Belongs to the esterase D family.</text>
</comment>
<gene>
    <name evidence="9" type="ORF">I858_014345</name>
</gene>
<evidence type="ECO:0000256" key="5">
    <source>
        <dbReference type="ARBA" id="ARBA00047590"/>
    </source>
</evidence>
<dbReference type="GO" id="GO:0005829">
    <property type="term" value="C:cytosol"/>
    <property type="evidence" value="ECO:0007669"/>
    <property type="project" value="TreeGrafter"/>
</dbReference>
<feature type="active site" description="Charge relay system" evidence="7">
    <location>
        <position position="148"/>
    </location>
</feature>
<evidence type="ECO:0000313" key="9">
    <source>
        <dbReference type="EMBL" id="ANU28168.1"/>
    </source>
</evidence>
<feature type="active site" description="Charge relay system" evidence="7">
    <location>
        <position position="256"/>
    </location>
</feature>
<dbReference type="Gene3D" id="3.40.50.1820">
    <property type="entry name" value="alpha/beta hydrolase"/>
    <property type="match status" value="1"/>
</dbReference>
<dbReference type="GO" id="GO:0018738">
    <property type="term" value="F:S-formylglutathione hydrolase activity"/>
    <property type="evidence" value="ECO:0007669"/>
    <property type="project" value="UniProtKB-UniRule"/>
</dbReference>
<comment type="catalytic activity">
    <reaction evidence="5 8">
        <text>S-formylglutathione + H2O = formate + glutathione + H(+)</text>
        <dbReference type="Rhea" id="RHEA:14961"/>
        <dbReference type="ChEBI" id="CHEBI:15377"/>
        <dbReference type="ChEBI" id="CHEBI:15378"/>
        <dbReference type="ChEBI" id="CHEBI:15740"/>
        <dbReference type="ChEBI" id="CHEBI:57688"/>
        <dbReference type="ChEBI" id="CHEBI:57925"/>
        <dbReference type="EC" id="3.1.2.12"/>
    </reaction>
</comment>
<dbReference type="EC" id="3.1.2.12" evidence="2 6"/>
<evidence type="ECO:0000256" key="8">
    <source>
        <dbReference type="RuleBase" id="RU363068"/>
    </source>
</evidence>
<organism evidence="9 10">
    <name type="scientific">Planococcus versutus</name>
    <dbReference type="NCBI Taxonomy" id="1302659"/>
    <lineage>
        <taxon>Bacteria</taxon>
        <taxon>Bacillati</taxon>
        <taxon>Bacillota</taxon>
        <taxon>Bacilli</taxon>
        <taxon>Bacillales</taxon>
        <taxon>Caryophanaceae</taxon>
        <taxon>Planococcus</taxon>
    </lineage>
</organism>
<comment type="function">
    <text evidence="8">Serine hydrolase involved in the detoxification of formaldehyde.</text>
</comment>
<dbReference type="AlphaFoldDB" id="A0A1B1S4Q5"/>
<evidence type="ECO:0000313" key="10">
    <source>
        <dbReference type="Proteomes" id="UP000053354"/>
    </source>
</evidence>
<evidence type="ECO:0000256" key="2">
    <source>
        <dbReference type="ARBA" id="ARBA00012479"/>
    </source>
</evidence>
<dbReference type="OrthoDB" id="9777383at2"/>
<dbReference type="Pfam" id="PF00756">
    <property type="entry name" value="Esterase"/>
    <property type="match status" value="1"/>
</dbReference>
<dbReference type="GO" id="GO:0052689">
    <property type="term" value="F:carboxylic ester hydrolase activity"/>
    <property type="evidence" value="ECO:0007669"/>
    <property type="project" value="UniProtKB-KW"/>
</dbReference>
<name>A0A1B1S4Q5_9BACL</name>
<protein>
    <recommendedName>
        <fullName evidence="2 6">S-formylglutathione hydrolase</fullName>
        <ecNumber evidence="2 6">3.1.2.12</ecNumber>
    </recommendedName>
</protein>
<evidence type="ECO:0000256" key="1">
    <source>
        <dbReference type="ARBA" id="ARBA00005622"/>
    </source>
</evidence>
<keyword evidence="3 8" id="KW-0719">Serine esterase</keyword>
<evidence type="ECO:0000256" key="7">
    <source>
        <dbReference type="PIRSR" id="PIRSR614186-1"/>
    </source>
</evidence>
<evidence type="ECO:0000256" key="3">
    <source>
        <dbReference type="ARBA" id="ARBA00022487"/>
    </source>
</evidence>
<dbReference type="FunFam" id="3.40.50.1820:FF:000002">
    <property type="entry name" value="S-formylglutathione hydrolase"/>
    <property type="match status" value="1"/>
</dbReference>
<dbReference type="SUPFAM" id="SSF53474">
    <property type="entry name" value="alpha/beta-Hydrolases"/>
    <property type="match status" value="1"/>
</dbReference>
<dbReference type="GO" id="GO:0046294">
    <property type="term" value="P:formaldehyde catabolic process"/>
    <property type="evidence" value="ECO:0007669"/>
    <property type="project" value="InterPro"/>
</dbReference>
<dbReference type="Proteomes" id="UP000053354">
    <property type="component" value="Chromosome"/>
</dbReference>
<keyword evidence="10" id="KW-1185">Reference proteome</keyword>
<dbReference type="KEGG" id="pll:I858_014345"/>
<feature type="active site" description="Charge relay system" evidence="7">
    <location>
        <position position="223"/>
    </location>
</feature>
<dbReference type="EMBL" id="CP016540">
    <property type="protein sequence ID" value="ANU28168.1"/>
    <property type="molecule type" value="Genomic_DNA"/>
</dbReference>
<proteinExistence type="inferred from homology"/>